<evidence type="ECO:0000256" key="3">
    <source>
        <dbReference type="ARBA" id="ARBA00023015"/>
    </source>
</evidence>
<dbReference type="PANTHER" id="PTHR31944:SF131">
    <property type="entry name" value="HEME-RESPONSIVE ZINC FINGER TRANSCRIPTION FACTOR HAP1"/>
    <property type="match status" value="1"/>
</dbReference>
<keyword evidence="2" id="KW-0862">Zinc</keyword>
<dbReference type="PROSITE" id="PS50048">
    <property type="entry name" value="ZN2_CY6_FUNGAL_2"/>
    <property type="match status" value="1"/>
</dbReference>
<evidence type="ECO:0000313" key="9">
    <source>
        <dbReference type="Proteomes" id="UP001174936"/>
    </source>
</evidence>
<dbReference type="SUPFAM" id="SSF57701">
    <property type="entry name" value="Zn2/Cys6 DNA-binding domain"/>
    <property type="match status" value="1"/>
</dbReference>
<keyword evidence="4" id="KW-0238">DNA-binding</keyword>
<dbReference type="CDD" id="cd12148">
    <property type="entry name" value="fungal_TF_MHR"/>
    <property type="match status" value="1"/>
</dbReference>
<keyword evidence="3" id="KW-0805">Transcription regulation</keyword>
<dbReference type="Gene3D" id="4.10.240.10">
    <property type="entry name" value="Zn(2)-C6 fungal-type DNA-binding domain"/>
    <property type="match status" value="1"/>
</dbReference>
<proteinExistence type="predicted"/>
<dbReference type="GO" id="GO:0008270">
    <property type="term" value="F:zinc ion binding"/>
    <property type="evidence" value="ECO:0007669"/>
    <property type="project" value="InterPro"/>
</dbReference>
<organism evidence="8 9">
    <name type="scientific">Cercophora newfieldiana</name>
    <dbReference type="NCBI Taxonomy" id="92897"/>
    <lineage>
        <taxon>Eukaryota</taxon>
        <taxon>Fungi</taxon>
        <taxon>Dikarya</taxon>
        <taxon>Ascomycota</taxon>
        <taxon>Pezizomycotina</taxon>
        <taxon>Sordariomycetes</taxon>
        <taxon>Sordariomycetidae</taxon>
        <taxon>Sordariales</taxon>
        <taxon>Lasiosphaeriaceae</taxon>
        <taxon>Cercophora</taxon>
    </lineage>
</organism>
<dbReference type="EMBL" id="JAULSV010000006">
    <property type="protein sequence ID" value="KAK0641734.1"/>
    <property type="molecule type" value="Genomic_DNA"/>
</dbReference>
<feature type="domain" description="Zn(2)-C6 fungal-type" evidence="7">
    <location>
        <begin position="16"/>
        <end position="47"/>
    </location>
</feature>
<gene>
    <name evidence="8" type="ORF">B0T16DRAFT_420437</name>
</gene>
<keyword evidence="9" id="KW-1185">Reference proteome</keyword>
<name>A0AA40CLV0_9PEZI</name>
<dbReference type="GO" id="GO:0006351">
    <property type="term" value="P:DNA-templated transcription"/>
    <property type="evidence" value="ECO:0007669"/>
    <property type="project" value="InterPro"/>
</dbReference>
<keyword evidence="1" id="KW-0479">Metal-binding</keyword>
<dbReference type="AlphaFoldDB" id="A0AA40CLV0"/>
<evidence type="ECO:0000256" key="6">
    <source>
        <dbReference type="ARBA" id="ARBA00023242"/>
    </source>
</evidence>
<dbReference type="GO" id="GO:0005634">
    <property type="term" value="C:nucleus"/>
    <property type="evidence" value="ECO:0007669"/>
    <property type="project" value="TreeGrafter"/>
</dbReference>
<evidence type="ECO:0000313" key="8">
    <source>
        <dbReference type="EMBL" id="KAK0641734.1"/>
    </source>
</evidence>
<dbReference type="SMART" id="SM00906">
    <property type="entry name" value="Fungal_trans"/>
    <property type="match status" value="1"/>
</dbReference>
<evidence type="ECO:0000256" key="4">
    <source>
        <dbReference type="ARBA" id="ARBA00023125"/>
    </source>
</evidence>
<dbReference type="PROSITE" id="PS00463">
    <property type="entry name" value="ZN2_CY6_FUNGAL_1"/>
    <property type="match status" value="1"/>
</dbReference>
<keyword evidence="6" id="KW-0539">Nucleus</keyword>
<dbReference type="SMART" id="SM00066">
    <property type="entry name" value="GAL4"/>
    <property type="match status" value="1"/>
</dbReference>
<keyword evidence="5" id="KW-0804">Transcription</keyword>
<dbReference type="InterPro" id="IPR007219">
    <property type="entry name" value="XnlR_reg_dom"/>
</dbReference>
<dbReference type="Pfam" id="PF00172">
    <property type="entry name" value="Zn_clus"/>
    <property type="match status" value="1"/>
</dbReference>
<evidence type="ECO:0000256" key="2">
    <source>
        <dbReference type="ARBA" id="ARBA00022833"/>
    </source>
</evidence>
<dbReference type="Proteomes" id="UP001174936">
    <property type="component" value="Unassembled WGS sequence"/>
</dbReference>
<evidence type="ECO:0000256" key="5">
    <source>
        <dbReference type="ARBA" id="ARBA00023163"/>
    </source>
</evidence>
<dbReference type="GO" id="GO:0000978">
    <property type="term" value="F:RNA polymerase II cis-regulatory region sequence-specific DNA binding"/>
    <property type="evidence" value="ECO:0007669"/>
    <property type="project" value="TreeGrafter"/>
</dbReference>
<dbReference type="PANTHER" id="PTHR31944">
    <property type="entry name" value="HEME-RESPONSIVE ZINC FINGER TRANSCRIPTION FACTOR HAP1"/>
    <property type="match status" value="1"/>
</dbReference>
<dbReference type="GO" id="GO:0001228">
    <property type="term" value="F:DNA-binding transcription activator activity, RNA polymerase II-specific"/>
    <property type="evidence" value="ECO:0007669"/>
    <property type="project" value="TreeGrafter"/>
</dbReference>
<evidence type="ECO:0000256" key="1">
    <source>
        <dbReference type="ARBA" id="ARBA00022723"/>
    </source>
</evidence>
<evidence type="ECO:0000259" key="7">
    <source>
        <dbReference type="PROSITE" id="PS50048"/>
    </source>
</evidence>
<dbReference type="InterPro" id="IPR001138">
    <property type="entry name" value="Zn2Cys6_DnaBD"/>
</dbReference>
<comment type="caution">
    <text evidence="8">The sequence shown here is derived from an EMBL/GenBank/DDBJ whole genome shotgun (WGS) entry which is preliminary data.</text>
</comment>
<dbReference type="InterPro" id="IPR036864">
    <property type="entry name" value="Zn2-C6_fun-type_DNA-bd_sf"/>
</dbReference>
<sequence>MSSKPARRSRIRIPLSCDPCRARKLKCNRERPCQNCVARHQEAGCIFQATGHIASSTKDDLSMRQRIDHLEALVKRLIADAESPPSSVESSTTDDQSVGNTVMDGARSIYIGAGGDWRGVLDEINALKLACPIVGAEELQPAPSHTVDGASLLFAQTSSASVEEILSSLPPKHELDRLVEYFFDYESFPLNLPPILHKPTFMKEYEHHWNDPSQTSLIWLALLFSILGVTMLAYHQHGETPEYTGLSESLFQLYRTRTAQCLLGGDIAKCLPYTVEALRLNATAELNRKDDNRRGLWIMTGVIIRAAINMGYHRDPAHSPSISVFQAEYRRRVWLSVISMDDMASLLGGFPRMTASIYSDAVECRNLHDWELVEGMTELPPSRPLNEVTAATYLIAKSRLFRALGCVQDLNSNPTLHSPQMVLEIDRGVQQAYDSFPEHMKVTLSDVHRGSSNNTSNDIARTKSAFSNTSLFTLYHLGIILLHRRFLSISRASDPESPQVSISQKRCLSSALSLLSLQKSFRPEFYESSFTRQLLLLAGMVLVLEMGLRDRNHVTSNRGIETSVLVAALEESVKAWRDVASQNSSQDPDSEVSRACNLLARMVNGIGIRIRTGTDVDDGAQGRPIGSGKGEINTVGLDWVPGFGLEVSSLEGAAVPASLDDGFDWAMWDAFIDESGFEGGRVY</sequence>
<dbReference type="Pfam" id="PF04082">
    <property type="entry name" value="Fungal_trans"/>
    <property type="match status" value="1"/>
</dbReference>
<accession>A0AA40CLV0</accession>
<reference evidence="8" key="1">
    <citation type="submission" date="2023-06" db="EMBL/GenBank/DDBJ databases">
        <title>Genome-scale phylogeny and comparative genomics of the fungal order Sordariales.</title>
        <authorList>
            <consortium name="Lawrence Berkeley National Laboratory"/>
            <person name="Hensen N."/>
            <person name="Bonometti L."/>
            <person name="Westerberg I."/>
            <person name="Brannstrom I.O."/>
            <person name="Guillou S."/>
            <person name="Cros-Aarteil S."/>
            <person name="Calhoun S."/>
            <person name="Haridas S."/>
            <person name="Kuo A."/>
            <person name="Mondo S."/>
            <person name="Pangilinan J."/>
            <person name="Riley R."/>
            <person name="Labutti K."/>
            <person name="Andreopoulos B."/>
            <person name="Lipzen A."/>
            <person name="Chen C."/>
            <person name="Yanf M."/>
            <person name="Daum C."/>
            <person name="Ng V."/>
            <person name="Clum A."/>
            <person name="Steindorff A."/>
            <person name="Ohm R."/>
            <person name="Martin F."/>
            <person name="Silar P."/>
            <person name="Natvig D."/>
            <person name="Lalanne C."/>
            <person name="Gautier V."/>
            <person name="Ament-Velasquez S.L."/>
            <person name="Kruys A."/>
            <person name="Hutchinson M.I."/>
            <person name="Powell A.J."/>
            <person name="Barry K."/>
            <person name="Miller A.N."/>
            <person name="Grigoriev I.V."/>
            <person name="Debuchy R."/>
            <person name="Gladieux P."/>
            <person name="Thoren M.H."/>
            <person name="Johannesson H."/>
        </authorList>
    </citation>
    <scope>NUCLEOTIDE SEQUENCE</scope>
    <source>
        <strain evidence="8">SMH2532-1</strain>
    </source>
</reference>
<dbReference type="InterPro" id="IPR051430">
    <property type="entry name" value="Fungal_TF_Env_Response"/>
</dbReference>
<protein>
    <submittedName>
        <fullName evidence="8">Fungal-specific transcription factor domain-containing protein</fullName>
    </submittedName>
</protein>
<dbReference type="CDD" id="cd00067">
    <property type="entry name" value="GAL4"/>
    <property type="match status" value="1"/>
</dbReference>